<evidence type="ECO:0000313" key="5">
    <source>
        <dbReference type="Proteomes" id="UP000377595"/>
    </source>
</evidence>
<feature type="transmembrane region" description="Helical" evidence="2">
    <location>
        <begin position="53"/>
        <end position="72"/>
    </location>
</feature>
<evidence type="ECO:0000259" key="3">
    <source>
        <dbReference type="SMART" id="SM00460"/>
    </source>
</evidence>
<dbReference type="InterPro" id="IPR038765">
    <property type="entry name" value="Papain-like_cys_pep_sf"/>
</dbReference>
<evidence type="ECO:0000256" key="2">
    <source>
        <dbReference type="SAM" id="Phobius"/>
    </source>
</evidence>
<dbReference type="SUPFAM" id="SSF54001">
    <property type="entry name" value="Cysteine proteinases"/>
    <property type="match status" value="1"/>
</dbReference>
<evidence type="ECO:0000256" key="1">
    <source>
        <dbReference type="SAM" id="MobiDB-lite"/>
    </source>
</evidence>
<comment type="caution">
    <text evidence="4">The sequence shown here is derived from an EMBL/GenBank/DDBJ whole genome shotgun (WGS) entry which is preliminary data.</text>
</comment>
<protein>
    <submittedName>
        <fullName evidence="4">Transglutaminase</fullName>
    </submittedName>
</protein>
<dbReference type="SMART" id="SM00460">
    <property type="entry name" value="TGc"/>
    <property type="match status" value="1"/>
</dbReference>
<feature type="domain" description="Transglutaminase-like" evidence="3">
    <location>
        <begin position="474"/>
        <end position="543"/>
    </location>
</feature>
<feature type="transmembrane region" description="Helical" evidence="2">
    <location>
        <begin position="618"/>
        <end position="639"/>
    </location>
</feature>
<name>A0A5M3XAH0_9ACTN</name>
<keyword evidence="2" id="KW-0472">Membrane</keyword>
<reference evidence="4 5" key="1">
    <citation type="submission" date="2019-10" db="EMBL/GenBank/DDBJ databases">
        <title>Whole genome shotgun sequence of Acrocarpospora pleiomorpha NBRC 16267.</title>
        <authorList>
            <person name="Ichikawa N."/>
            <person name="Kimura A."/>
            <person name="Kitahashi Y."/>
            <person name="Komaki H."/>
            <person name="Oguchi A."/>
        </authorList>
    </citation>
    <scope>NUCLEOTIDE SEQUENCE [LARGE SCALE GENOMIC DNA]</scope>
    <source>
        <strain evidence="4 5">NBRC 16267</strain>
    </source>
</reference>
<feature type="transmembrane region" description="Helical" evidence="2">
    <location>
        <begin position="163"/>
        <end position="180"/>
    </location>
</feature>
<feature type="transmembrane region" description="Helical" evidence="2">
    <location>
        <begin position="215"/>
        <end position="233"/>
    </location>
</feature>
<dbReference type="RefSeq" id="WP_155343105.1">
    <property type="nucleotide sequence ID" value="NZ_BAAAHM010000011.1"/>
</dbReference>
<feature type="transmembrane region" description="Helical" evidence="2">
    <location>
        <begin position="25"/>
        <end position="46"/>
    </location>
</feature>
<accession>A0A5M3XAH0</accession>
<dbReference type="InterPro" id="IPR052901">
    <property type="entry name" value="Bact_TGase-like"/>
</dbReference>
<dbReference type="InterPro" id="IPR021878">
    <property type="entry name" value="TgpA_N"/>
</dbReference>
<dbReference type="Pfam" id="PF13559">
    <property type="entry name" value="DUF4129"/>
    <property type="match status" value="1"/>
</dbReference>
<dbReference type="Gene3D" id="3.10.620.30">
    <property type="match status" value="1"/>
</dbReference>
<keyword evidence="2" id="KW-1133">Transmembrane helix</keyword>
<dbReference type="Pfam" id="PF01841">
    <property type="entry name" value="Transglut_core"/>
    <property type="match status" value="1"/>
</dbReference>
<dbReference type="PANTHER" id="PTHR42736:SF1">
    <property type="entry name" value="PROTEIN-GLUTAMINE GAMMA-GLUTAMYLTRANSFERASE"/>
    <property type="match status" value="1"/>
</dbReference>
<feature type="compositionally biased region" description="Basic and acidic residues" evidence="1">
    <location>
        <begin position="659"/>
        <end position="685"/>
    </location>
</feature>
<evidence type="ECO:0000313" key="4">
    <source>
        <dbReference type="EMBL" id="GES17732.1"/>
    </source>
</evidence>
<feature type="region of interest" description="Disordered" evidence="1">
    <location>
        <begin position="819"/>
        <end position="843"/>
    </location>
</feature>
<feature type="transmembrane region" description="Helical" evidence="2">
    <location>
        <begin position="139"/>
        <end position="157"/>
    </location>
</feature>
<dbReference type="InterPro" id="IPR002931">
    <property type="entry name" value="Transglutaminase-like"/>
</dbReference>
<gene>
    <name evidence="4" type="ORF">Aple_006270</name>
</gene>
<feature type="region of interest" description="Disordered" evidence="1">
    <location>
        <begin position="302"/>
        <end position="334"/>
    </location>
</feature>
<feature type="compositionally biased region" description="Basic and acidic residues" evidence="1">
    <location>
        <begin position="825"/>
        <end position="834"/>
    </location>
</feature>
<sequence>MRLPISAGLATGAVSLTLYPLFADGAWFWTSLGVLIVTTLVATLITRLALPDWLAPVGMLGGIWIFLTVVYARDDAWLAVIPTKDSVLALAGLLVEGFDDIQQYAAPVPANPGITLLTAGGAGLIAVLVDLFAVRARRAALAGLPLLALFTVPAAVLNEPIGWPAFVIGALGYVGLLVADGRERVSHWGRAVLVRRSKTTTTADAGRLALSGKRVGVTAIALSIAIPALIPTLTPDPLFGFGVGNGLGDGGNNVGIPDAVAKLSGQLTQPVNATVMSYTSADDTPRYLRIYSLDVFDGRQFKPSSLKGRPEDKVDEGPMPPVPGLSPTTPTTRTSTTIQISDEIEELRFLPLPYPATQVAVDGDWRADRSTLMVFSTRDEAAGLEYQVTGMDLRPTFETLDQAPVAPVEVQSRFLALPRGLDPRIMDLAMEVTDGASSQYQQAVKLQEWFTKTGQFAYSLTTRGSGNEALAEFLLNSRTGYCEQFASAMAVMARLLGIPARVSIGYTGGSKIDGRWVVRTHDAHAWPELYFEGAGWLRFEPTPAGGGGQATARVPQYSLPVTPTAGPTATASVNPSTGATDPAGANSEAARNIRELEDPFAGTSGAAVDPGLPLIVKILIGVGVALLLSLIPALLRLILWLWRRRIVNRAAGFGSIESSTREEPESDGWTRDEIGSAADPDDRPVVDPAKFTVPAVEAAWAELCDTLTDLGMARQTSETPRALGRRLTERYELDREAAAAIARISSAEERLRYARVPAVSGPLVSDLQTARSALAATVSWQRRIGALLTPVSALLRLRAIGEGLLDGFDRLEGIGWRPRRAGKAGRTEKAEPTAERPLAGTRR</sequence>
<keyword evidence="2" id="KW-0812">Transmembrane</keyword>
<dbReference type="OrthoDB" id="9804023at2"/>
<dbReference type="EMBL" id="BLAF01000005">
    <property type="protein sequence ID" value="GES17732.1"/>
    <property type="molecule type" value="Genomic_DNA"/>
</dbReference>
<dbReference type="AlphaFoldDB" id="A0A5M3XAH0"/>
<feature type="transmembrane region" description="Helical" evidence="2">
    <location>
        <begin position="114"/>
        <end position="132"/>
    </location>
</feature>
<feature type="region of interest" description="Disordered" evidence="1">
    <location>
        <begin position="565"/>
        <end position="588"/>
    </location>
</feature>
<proteinExistence type="predicted"/>
<feature type="region of interest" description="Disordered" evidence="1">
    <location>
        <begin position="657"/>
        <end position="686"/>
    </location>
</feature>
<organism evidence="4 5">
    <name type="scientific">Acrocarpospora pleiomorpha</name>
    <dbReference type="NCBI Taxonomy" id="90975"/>
    <lineage>
        <taxon>Bacteria</taxon>
        <taxon>Bacillati</taxon>
        <taxon>Actinomycetota</taxon>
        <taxon>Actinomycetes</taxon>
        <taxon>Streptosporangiales</taxon>
        <taxon>Streptosporangiaceae</taxon>
        <taxon>Acrocarpospora</taxon>
    </lineage>
</organism>
<dbReference type="PANTHER" id="PTHR42736">
    <property type="entry name" value="PROTEIN-GLUTAMINE GAMMA-GLUTAMYLTRANSFERASE"/>
    <property type="match status" value="1"/>
</dbReference>
<dbReference type="Proteomes" id="UP000377595">
    <property type="component" value="Unassembled WGS sequence"/>
</dbReference>
<dbReference type="Pfam" id="PF11992">
    <property type="entry name" value="TgpA_N"/>
    <property type="match status" value="1"/>
</dbReference>
<dbReference type="InterPro" id="IPR025403">
    <property type="entry name" value="TgpA-like_C"/>
</dbReference>
<keyword evidence="5" id="KW-1185">Reference proteome</keyword>